<dbReference type="OrthoDB" id="10002170at2759"/>
<comment type="similarity">
    <text evidence="1">Belongs to the SEN15 family.</text>
</comment>
<evidence type="ECO:0000259" key="3">
    <source>
        <dbReference type="Pfam" id="PF09631"/>
    </source>
</evidence>
<dbReference type="InterPro" id="IPR018593">
    <property type="entry name" value="tRNA-endonuc_su_Sen15"/>
</dbReference>
<protein>
    <recommendedName>
        <fullName evidence="3">tRNA-splicing endonuclease subunit Sen15 domain-containing protein</fullName>
    </recommendedName>
</protein>
<dbReference type="AlphaFoldDB" id="A0A0G4IZG9"/>
<evidence type="ECO:0000313" key="4">
    <source>
        <dbReference type="EMBL" id="CEP00622.1"/>
    </source>
</evidence>
<dbReference type="SUPFAM" id="SSF53032">
    <property type="entry name" value="tRNA-intron endonuclease catalytic domain-like"/>
    <property type="match status" value="1"/>
</dbReference>
<reference evidence="4 5" key="1">
    <citation type="submission" date="2015-02" db="EMBL/GenBank/DDBJ databases">
        <authorList>
            <person name="Chooi Y.-H."/>
        </authorList>
    </citation>
    <scope>NUCLEOTIDE SEQUENCE [LARGE SCALE GENOMIC DNA]</scope>
    <source>
        <strain evidence="4">E3</strain>
    </source>
</reference>
<dbReference type="GO" id="GO:0006388">
    <property type="term" value="P:tRNA splicing, via endonucleolytic cleavage and ligation"/>
    <property type="evidence" value="ECO:0007669"/>
    <property type="project" value="InterPro"/>
</dbReference>
<dbReference type="EMBL" id="CDSF01000101">
    <property type="protein sequence ID" value="CEP00622.1"/>
    <property type="molecule type" value="Genomic_DNA"/>
</dbReference>
<dbReference type="Proteomes" id="UP000039324">
    <property type="component" value="Unassembled WGS sequence"/>
</dbReference>
<accession>A0A0G4IZG9</accession>
<evidence type="ECO:0000313" key="5">
    <source>
        <dbReference type="Proteomes" id="UP000039324"/>
    </source>
</evidence>
<name>A0A0G4IZG9_PLABS</name>
<gene>
    <name evidence="4" type="ORF">PBRA_001676</name>
</gene>
<feature type="domain" description="tRNA-splicing endonuclease subunit Sen15" evidence="3">
    <location>
        <begin position="46"/>
        <end position="132"/>
    </location>
</feature>
<dbReference type="Gene3D" id="3.40.1350.10">
    <property type="match status" value="1"/>
</dbReference>
<dbReference type="PANTHER" id="PTHR28582">
    <property type="entry name" value="TRNA-SPLICING ENDONUCLEASE SUBUNIT SEN15"/>
    <property type="match status" value="1"/>
</dbReference>
<dbReference type="GO" id="GO:0003676">
    <property type="term" value="F:nucleic acid binding"/>
    <property type="evidence" value="ECO:0007669"/>
    <property type="project" value="InterPro"/>
</dbReference>
<keyword evidence="5" id="KW-1185">Reference proteome</keyword>
<organism evidence="4 5">
    <name type="scientific">Plasmodiophora brassicae</name>
    <name type="common">Clubroot disease agent</name>
    <dbReference type="NCBI Taxonomy" id="37360"/>
    <lineage>
        <taxon>Eukaryota</taxon>
        <taxon>Sar</taxon>
        <taxon>Rhizaria</taxon>
        <taxon>Endomyxa</taxon>
        <taxon>Phytomyxea</taxon>
        <taxon>Plasmodiophorida</taxon>
        <taxon>Plasmodiophoridae</taxon>
        <taxon>Plasmodiophora</taxon>
    </lineage>
</organism>
<dbReference type="InterPro" id="IPR011856">
    <property type="entry name" value="tRNA_endonuc-like_dom_sf"/>
</dbReference>
<sequence length="150" mass="16812">MSMAQMPYGNGGVAARWYGARVYLGEFDEFVRRFPKYREQSELVHLVYNDLRLVKQWADVAVMDAPKIGSYLITGVPYAQNEKEVVLPRWVYDDVTPGDLHAILHETSSRCVLAFADSDSTLSYYAIDNGIAAMPIAAKLSSDKPDVDDD</sequence>
<proteinExistence type="inferred from homology"/>
<evidence type="ECO:0000256" key="1">
    <source>
        <dbReference type="ARBA" id="ARBA00006091"/>
    </source>
</evidence>
<dbReference type="InterPro" id="IPR036167">
    <property type="entry name" value="tRNA_intron_Endo_cat-like_sf"/>
</dbReference>
<dbReference type="Pfam" id="PF09631">
    <property type="entry name" value="Sen15"/>
    <property type="match status" value="1"/>
</dbReference>
<keyword evidence="2" id="KW-0819">tRNA processing</keyword>
<dbReference type="PANTHER" id="PTHR28582:SF1">
    <property type="entry name" value="TRNA-SPLICING ENDONUCLEASE SUBUNIT SEN15"/>
    <property type="match status" value="1"/>
</dbReference>
<evidence type="ECO:0000256" key="2">
    <source>
        <dbReference type="ARBA" id="ARBA00022694"/>
    </source>
</evidence>
<dbReference type="GO" id="GO:0005634">
    <property type="term" value="C:nucleus"/>
    <property type="evidence" value="ECO:0007669"/>
    <property type="project" value="UniProtKB-ARBA"/>
</dbReference>